<proteinExistence type="predicted"/>
<dbReference type="RefSeq" id="WP_339096246.1">
    <property type="nucleotide sequence ID" value="NZ_CP149782.1"/>
</dbReference>
<evidence type="ECO:0000313" key="1">
    <source>
        <dbReference type="EMBL" id="WYF45074.1"/>
    </source>
</evidence>
<dbReference type="AlphaFoldDB" id="A0AAU6Q381"/>
<organism evidence="1">
    <name type="scientific">Deinococcus sp. VB142</name>
    <dbReference type="NCBI Taxonomy" id="3112952"/>
    <lineage>
        <taxon>Bacteria</taxon>
        <taxon>Thermotogati</taxon>
        <taxon>Deinococcota</taxon>
        <taxon>Deinococci</taxon>
        <taxon>Deinococcales</taxon>
        <taxon>Deinococcaceae</taxon>
        <taxon>Deinococcus</taxon>
    </lineage>
</organism>
<accession>A0AAU6Q381</accession>
<protein>
    <submittedName>
        <fullName evidence="1">Uncharacterized protein</fullName>
    </submittedName>
</protein>
<gene>
    <name evidence="1" type="ORF">WDJ50_02850</name>
</gene>
<dbReference type="EMBL" id="CP149782">
    <property type="protein sequence ID" value="WYF45074.1"/>
    <property type="molecule type" value="Genomic_DNA"/>
</dbReference>
<name>A0AAU6Q381_9DEIO</name>
<reference evidence="1" key="1">
    <citation type="submission" date="2024-03" db="EMBL/GenBank/DDBJ databases">
        <title>Deinococcus weizhi sp. nov., isolated from human skin.</title>
        <authorList>
            <person name="Wei Z."/>
            <person name="Tian F."/>
            <person name="Yang C."/>
            <person name="Xin L.T."/>
            <person name="Wen Z.J."/>
            <person name="Lan K.C."/>
            <person name="Yu L."/>
            <person name="Zhe W."/>
            <person name="Dan F.D."/>
            <person name="Jun W."/>
            <person name="Rui Z."/>
            <person name="Yong X.J."/>
            <person name="Ting Y."/>
            <person name="Wei X."/>
            <person name="Xu Z.G."/>
            <person name="Xin Z."/>
            <person name="Dong F.G."/>
            <person name="Ni X.M."/>
            <person name="Zheng M.G."/>
            <person name="Chun Y."/>
            <person name="Qian W.X."/>
        </authorList>
    </citation>
    <scope>NUCLEOTIDE SEQUENCE</scope>
    <source>
        <strain evidence="1">VB142</strain>
    </source>
</reference>
<sequence length="154" mass="15935">MTPKLVAASQVLSRVGCEGTLSATPRNGGTAEVRGYGVGTLALERGSLKTNVVAMDGSNTPFLGIPDVTVEGYAWIYTDQAASVTGNVDCRKLVGMSMNIPVSVNFTTNEGWNVVRLNAKAGASTGGAVKASLTASNDVQAGWRSLDDLGNKLK</sequence>